<dbReference type="InParanoid" id="H2ZFY1"/>
<protein>
    <submittedName>
        <fullName evidence="2">Uncharacterized protein</fullName>
    </submittedName>
</protein>
<keyword evidence="1" id="KW-0812">Transmembrane</keyword>
<reference evidence="3" key="1">
    <citation type="submission" date="2003-08" db="EMBL/GenBank/DDBJ databases">
        <authorList>
            <person name="Birren B."/>
            <person name="Nusbaum C."/>
            <person name="Abebe A."/>
            <person name="Abouelleil A."/>
            <person name="Adekoya E."/>
            <person name="Ait-zahra M."/>
            <person name="Allen N."/>
            <person name="Allen T."/>
            <person name="An P."/>
            <person name="Anderson M."/>
            <person name="Anderson S."/>
            <person name="Arachchi H."/>
            <person name="Armbruster J."/>
            <person name="Bachantsang P."/>
            <person name="Baldwin J."/>
            <person name="Barry A."/>
            <person name="Bayul T."/>
            <person name="Blitshsteyn B."/>
            <person name="Bloom T."/>
            <person name="Blye J."/>
            <person name="Boguslavskiy L."/>
            <person name="Borowsky M."/>
            <person name="Boukhgalter B."/>
            <person name="Brunache A."/>
            <person name="Butler J."/>
            <person name="Calixte N."/>
            <person name="Calvo S."/>
            <person name="Camarata J."/>
            <person name="Campo K."/>
            <person name="Chang J."/>
            <person name="Cheshatsang Y."/>
            <person name="Citroen M."/>
            <person name="Collymore A."/>
            <person name="Considine T."/>
            <person name="Cook A."/>
            <person name="Cooke P."/>
            <person name="Corum B."/>
            <person name="Cuomo C."/>
            <person name="David R."/>
            <person name="Dawoe T."/>
            <person name="Degray S."/>
            <person name="Dodge S."/>
            <person name="Dooley K."/>
            <person name="Dorje P."/>
            <person name="Dorjee K."/>
            <person name="Dorris L."/>
            <person name="Duffey N."/>
            <person name="Dupes A."/>
            <person name="Elkins T."/>
            <person name="Engels R."/>
            <person name="Erickson J."/>
            <person name="Farina A."/>
            <person name="Faro S."/>
            <person name="Ferreira P."/>
            <person name="Fischer H."/>
            <person name="Fitzgerald M."/>
            <person name="Foley K."/>
            <person name="Gage D."/>
            <person name="Galagan J."/>
            <person name="Gearin G."/>
            <person name="Gnerre S."/>
            <person name="Gnirke A."/>
            <person name="Goyette A."/>
            <person name="Graham J."/>
            <person name="Grandbois E."/>
            <person name="Gyaltsen K."/>
            <person name="Hafez N."/>
            <person name="Hagopian D."/>
            <person name="Hagos B."/>
            <person name="Hall J."/>
            <person name="Hatcher B."/>
            <person name="Heller A."/>
            <person name="Higgins H."/>
            <person name="Honan T."/>
            <person name="Horn A."/>
            <person name="Houde N."/>
            <person name="Hughes L."/>
            <person name="Hulme W."/>
            <person name="Husby E."/>
            <person name="Iliev I."/>
            <person name="Jaffe D."/>
            <person name="Jones C."/>
            <person name="Kamal M."/>
            <person name="Kamat A."/>
            <person name="Kamvysselis M."/>
            <person name="Karlsson E."/>
            <person name="Kells C."/>
            <person name="Kieu A."/>
            <person name="Kisner P."/>
            <person name="Kodira C."/>
            <person name="Kulbokas E."/>
            <person name="Labutti K."/>
            <person name="Lama D."/>
            <person name="Landers T."/>
            <person name="Leger J."/>
            <person name="Levine S."/>
            <person name="Lewis D."/>
            <person name="Lewis T."/>
            <person name="Lindblad-toh K."/>
            <person name="Liu X."/>
            <person name="Lokyitsang T."/>
            <person name="Lokyitsang Y."/>
            <person name="Lucien O."/>
            <person name="Lui A."/>
            <person name="Ma L.J."/>
            <person name="Mabbitt R."/>
            <person name="Macdonald J."/>
            <person name="Maclean C."/>
            <person name="Major J."/>
            <person name="Manning J."/>
            <person name="Marabella R."/>
            <person name="Maru K."/>
            <person name="Matthews C."/>
            <person name="Mauceli E."/>
            <person name="Mccarthy M."/>
            <person name="Mcdonough S."/>
            <person name="Mcghee T."/>
            <person name="Meldrim J."/>
            <person name="Meneus L."/>
            <person name="Mesirov J."/>
            <person name="Mihalev A."/>
            <person name="Mihova T."/>
            <person name="Mikkelsen T."/>
            <person name="Mlenga V."/>
            <person name="Moru K."/>
            <person name="Mozes J."/>
            <person name="Mulrain L."/>
            <person name="Munson G."/>
            <person name="Naylor J."/>
            <person name="Newes C."/>
            <person name="Nguyen C."/>
            <person name="Nguyen N."/>
            <person name="Nguyen T."/>
            <person name="Nicol R."/>
            <person name="Nielsen C."/>
            <person name="Nizzari M."/>
            <person name="Norbu C."/>
            <person name="Norbu N."/>
            <person name="O'donnell P."/>
            <person name="Okoawo O."/>
            <person name="O'leary S."/>
            <person name="Omotosho B."/>
            <person name="O'neill K."/>
            <person name="Osman S."/>
            <person name="Parker S."/>
            <person name="Perrin D."/>
            <person name="Phunkhang P."/>
            <person name="Piqani B."/>
            <person name="Purcell S."/>
            <person name="Rachupka T."/>
            <person name="Ramasamy U."/>
            <person name="Rameau R."/>
            <person name="Ray V."/>
            <person name="Raymond C."/>
            <person name="Retta R."/>
            <person name="Richardson S."/>
            <person name="Rise C."/>
            <person name="Rodriguez J."/>
            <person name="Rogers J."/>
            <person name="Rogov P."/>
            <person name="Rutman M."/>
            <person name="Schupbach R."/>
            <person name="Seaman C."/>
            <person name="Settipalli S."/>
            <person name="Sharpe T."/>
            <person name="Sheridan J."/>
            <person name="Sherpa N."/>
            <person name="Shi J."/>
            <person name="Smirnov S."/>
            <person name="Smith C."/>
            <person name="Sougnez C."/>
            <person name="Spencer B."/>
            <person name="Stalker J."/>
            <person name="Stange-thomann N."/>
            <person name="Stavropoulos S."/>
            <person name="Stetson K."/>
            <person name="Stone C."/>
            <person name="Stone S."/>
            <person name="Stubbs M."/>
            <person name="Talamas J."/>
            <person name="Tchuinga P."/>
            <person name="Tenzing P."/>
            <person name="Tesfaye S."/>
            <person name="Theodore J."/>
            <person name="Thoulutsang Y."/>
            <person name="Topham K."/>
            <person name="Towey S."/>
            <person name="Tsamla T."/>
            <person name="Tsomo N."/>
            <person name="Vallee D."/>
            <person name="Vassiliev H."/>
            <person name="Venkataraman V."/>
            <person name="Vinson J."/>
            <person name="Vo A."/>
            <person name="Wade C."/>
            <person name="Wang S."/>
            <person name="Wangchuk T."/>
            <person name="Wangdi T."/>
            <person name="Whittaker C."/>
            <person name="Wilkinson J."/>
            <person name="Wu Y."/>
            <person name="Wyman D."/>
            <person name="Yadav S."/>
            <person name="Yang S."/>
            <person name="Yang X."/>
            <person name="Yeager S."/>
            <person name="Yee E."/>
            <person name="Young G."/>
            <person name="Zainoun J."/>
            <person name="Zembeck L."/>
            <person name="Zimmer A."/>
            <person name="Zody M."/>
            <person name="Lander E."/>
        </authorList>
    </citation>
    <scope>NUCLEOTIDE SEQUENCE [LARGE SCALE GENOMIC DNA]</scope>
</reference>
<feature type="transmembrane region" description="Helical" evidence="1">
    <location>
        <begin position="166"/>
        <end position="190"/>
    </location>
</feature>
<dbReference type="Proteomes" id="UP000007875">
    <property type="component" value="Unassembled WGS sequence"/>
</dbReference>
<dbReference type="Ensembl" id="ENSCSAVT00000016678.1">
    <property type="protein sequence ID" value="ENSCSAVP00000016497.1"/>
    <property type="gene ID" value="ENSCSAVG00000009705.1"/>
</dbReference>
<evidence type="ECO:0000313" key="3">
    <source>
        <dbReference type="Proteomes" id="UP000007875"/>
    </source>
</evidence>
<feature type="transmembrane region" description="Helical" evidence="1">
    <location>
        <begin position="127"/>
        <end position="151"/>
    </location>
</feature>
<organism evidence="2 3">
    <name type="scientific">Ciona savignyi</name>
    <name type="common">Pacific transparent sea squirt</name>
    <dbReference type="NCBI Taxonomy" id="51511"/>
    <lineage>
        <taxon>Eukaryota</taxon>
        <taxon>Metazoa</taxon>
        <taxon>Chordata</taxon>
        <taxon>Tunicata</taxon>
        <taxon>Ascidiacea</taxon>
        <taxon>Phlebobranchia</taxon>
        <taxon>Cionidae</taxon>
        <taxon>Ciona</taxon>
    </lineage>
</organism>
<dbReference type="GeneTree" id="ENSGT00390000018153"/>
<evidence type="ECO:0000313" key="2">
    <source>
        <dbReference type="Ensembl" id="ENSCSAVP00000016497.1"/>
    </source>
</evidence>
<reference evidence="2" key="2">
    <citation type="submission" date="2025-08" db="UniProtKB">
        <authorList>
            <consortium name="Ensembl"/>
        </authorList>
    </citation>
    <scope>IDENTIFICATION</scope>
</reference>
<dbReference type="HOGENOM" id="CLU_1038107_0_0_1"/>
<reference evidence="2" key="3">
    <citation type="submission" date="2025-09" db="UniProtKB">
        <authorList>
            <consortium name="Ensembl"/>
        </authorList>
    </citation>
    <scope>IDENTIFICATION</scope>
</reference>
<feature type="transmembrane region" description="Helical" evidence="1">
    <location>
        <begin position="211"/>
        <end position="235"/>
    </location>
</feature>
<dbReference type="OMA" id="FIYVAFC"/>
<name>H2ZFY1_CIOSA</name>
<proteinExistence type="predicted"/>
<keyword evidence="1" id="KW-0472">Membrane</keyword>
<dbReference type="AlphaFoldDB" id="H2ZFY1"/>
<accession>H2ZFY1</accession>
<sequence>MLLHGPITLNTSAALTAPDRIQCNPHFNTFYKNETLFTSDFKGATLKKARSEPFLALPEVQASLFDLQNSTNLTKILFGFRANQVCELIWPNLDVGGCIMYSEIVTKCLDGECGTDPSMCWWSSSGIIYLLIMGHALLFFPGYAVVLLLLFDPPIIGFRWLSKPAIPAIFLTLSALLALVVSTILSLNVNKYVHQQILYDSYPGFESTYGTSWYCALVVGIGTLGIGICFIYVAFCTPPYPRNENRVVKRRQHFLENLSKLGKGEKFV</sequence>
<keyword evidence="1" id="KW-1133">Transmembrane helix</keyword>
<evidence type="ECO:0000256" key="1">
    <source>
        <dbReference type="SAM" id="Phobius"/>
    </source>
</evidence>
<keyword evidence="3" id="KW-1185">Reference proteome</keyword>